<name>A0A5N8VV85_9ACTN</name>
<accession>A0A5N8VV85</accession>
<comment type="caution">
    <text evidence="1">The sequence shown here is derived from an EMBL/GenBank/DDBJ whole genome shotgun (WGS) entry which is preliminary data.</text>
</comment>
<keyword evidence="2" id="KW-1185">Reference proteome</keyword>
<dbReference type="EMBL" id="VJZE01000003">
    <property type="protein sequence ID" value="MPY38586.1"/>
    <property type="molecule type" value="Genomic_DNA"/>
</dbReference>
<dbReference type="OrthoDB" id="8181984at2"/>
<keyword evidence="1" id="KW-0808">Transferase</keyword>
<organism evidence="1 2">
    <name type="scientific">Streptomyces phyllanthi</name>
    <dbReference type="NCBI Taxonomy" id="1803180"/>
    <lineage>
        <taxon>Bacteria</taxon>
        <taxon>Bacillati</taxon>
        <taxon>Actinomycetota</taxon>
        <taxon>Actinomycetes</taxon>
        <taxon>Kitasatosporales</taxon>
        <taxon>Streptomycetaceae</taxon>
        <taxon>Streptomyces</taxon>
    </lineage>
</organism>
<evidence type="ECO:0000313" key="2">
    <source>
        <dbReference type="Proteomes" id="UP000326979"/>
    </source>
</evidence>
<dbReference type="SUPFAM" id="SSF55729">
    <property type="entry name" value="Acyl-CoA N-acyltransferases (Nat)"/>
    <property type="match status" value="1"/>
</dbReference>
<evidence type="ECO:0000313" key="1">
    <source>
        <dbReference type="EMBL" id="MPY38586.1"/>
    </source>
</evidence>
<dbReference type="Proteomes" id="UP000326979">
    <property type="component" value="Unassembled WGS sequence"/>
</dbReference>
<gene>
    <name evidence="1" type="ORF">FNH04_00995</name>
</gene>
<sequence>MNDQPVLFHRQLTAMHSSSPGLRIETTTTLDKVSPQDWDTLAEPEGFYMSHGWLRSVELESGASVSYLLAYAGDRLVGGLPVYEIERENNVFYSLAPRLEQMGTSGDWGVMGSHRGYSSGILRAPDSEDAVVDELLDAGREFHRPPRKGSLFLFATSRTARTLHRRGAAIDFDCGDASLFTGGLSFTDYCGTLRSRHRVSLKREYARFLQAGYQLGHQRLSECLEEAAPLLANLQTKYGHSTTAEQAFHMFAEQAACLDDQSVVFTARSQGRLVAVSVMYEWHGKLYARAAGFDYEALRGAYEYFGICYYFPIDYMSTRGLTELHLGIGAYSAKVKRGARLSPLWTVALADDPADVPHPAPVDLTSWYTDHGADAVQPGLWTFPWTQPLRTN</sequence>
<dbReference type="InterPro" id="IPR007434">
    <property type="entry name" value="FemAB-like"/>
</dbReference>
<dbReference type="Gene3D" id="3.40.630.30">
    <property type="match status" value="1"/>
</dbReference>
<reference evidence="1 2" key="1">
    <citation type="submission" date="2019-07" db="EMBL/GenBank/DDBJ databases">
        <title>New species of Amycolatopsis and Streptomyces.</title>
        <authorList>
            <person name="Duangmal K."/>
            <person name="Teo W.F.A."/>
            <person name="Lipun K."/>
        </authorList>
    </citation>
    <scope>NUCLEOTIDE SEQUENCE [LARGE SCALE GENOMIC DNA]</scope>
    <source>
        <strain evidence="1 2">TISTR 2346</strain>
    </source>
</reference>
<dbReference type="GO" id="GO:0016740">
    <property type="term" value="F:transferase activity"/>
    <property type="evidence" value="ECO:0007669"/>
    <property type="project" value="UniProtKB-KW"/>
</dbReference>
<dbReference type="InterPro" id="IPR016181">
    <property type="entry name" value="Acyl_CoA_acyltransferase"/>
</dbReference>
<dbReference type="AlphaFoldDB" id="A0A5N8VV85"/>
<dbReference type="Pfam" id="PF04339">
    <property type="entry name" value="FemAB_like"/>
    <property type="match status" value="1"/>
</dbReference>
<proteinExistence type="predicted"/>
<protein>
    <submittedName>
        <fullName evidence="1">GNAT family N-acetyltransferase</fullName>
    </submittedName>
</protein>